<dbReference type="Gene3D" id="2.30.31.10">
    <property type="entry name" value="Transcriptional Coactivator Pc4, Chain A"/>
    <property type="match status" value="1"/>
</dbReference>
<dbReference type="GO" id="GO:0006355">
    <property type="term" value="P:regulation of DNA-templated transcription"/>
    <property type="evidence" value="ECO:0007669"/>
    <property type="project" value="InterPro"/>
</dbReference>
<dbReference type="GO" id="GO:0003677">
    <property type="term" value="F:DNA binding"/>
    <property type="evidence" value="ECO:0007669"/>
    <property type="project" value="InterPro"/>
</dbReference>
<dbReference type="EMBL" id="KY363465">
    <property type="protein sequence ID" value="AQT25321.1"/>
    <property type="molecule type" value="Genomic_DNA"/>
</dbReference>
<dbReference type="InterPro" id="IPR009044">
    <property type="entry name" value="ssDNA-bd_transcriptional_reg"/>
</dbReference>
<proteinExistence type="predicted"/>
<dbReference type="Proteomes" id="UP000222417">
    <property type="component" value="Segment"/>
</dbReference>
<reference evidence="1 2" key="1">
    <citation type="submission" date="2016-12" db="EMBL/GenBank/DDBJ databases">
        <title>Providencia rettgeri phage vB-PreS_PR1 - a deep-branching member of the T5-like siphoviruses.</title>
        <authorList>
            <person name="Oliveira H."/>
            <person name="Pinto G."/>
            <person name="Hendrix H."/>
            <person name="Noben J.-P."/>
            <person name="Gawor J."/>
            <person name="Lobocka M."/>
            <person name="Lavigne R."/>
            <person name="Azeredo J."/>
        </authorList>
    </citation>
    <scope>NUCLEOTIDE SEQUENCE [LARGE SCALE GENOMIC DNA]</scope>
</reference>
<dbReference type="SUPFAM" id="SSF54447">
    <property type="entry name" value="ssDNA-binding transcriptional regulator domain"/>
    <property type="match status" value="1"/>
</dbReference>
<evidence type="ECO:0000313" key="2">
    <source>
        <dbReference type="Proteomes" id="UP000222417"/>
    </source>
</evidence>
<evidence type="ECO:0000313" key="1">
    <source>
        <dbReference type="EMBL" id="AQT25321.1"/>
    </source>
</evidence>
<name>A0A1S6KV87_9CAUD</name>
<protein>
    <submittedName>
        <fullName evidence="1">Transcriptional regulator protein</fullName>
    </submittedName>
</protein>
<keyword evidence="2" id="KW-1185">Reference proteome</keyword>
<accession>A0A1S6KV87</accession>
<dbReference type="OrthoDB" id="22175at10239"/>
<organism evidence="1 2">
    <name type="scientific">Providencia phage vB_PreS_PR1</name>
    <dbReference type="NCBI Taxonomy" id="1931407"/>
    <lineage>
        <taxon>Viruses</taxon>
        <taxon>Duplodnaviria</taxon>
        <taxon>Heunggongvirae</taxon>
        <taxon>Uroviricota</taxon>
        <taxon>Caudoviricetes</taxon>
        <taxon>Demerecviridae</taxon>
        <taxon>Priunavirus</taxon>
        <taxon>Priunavirus PR1</taxon>
    </lineage>
</organism>
<sequence length="97" mass="11110">MYPDECSVPLWVKNGEEVHFTISEFRGNLYMGIRLWLQDATDESWFPTRAGFSIPFNIDTSARLFKALARTLSKAEVLDEVIQHTQNCDTLSALNKL</sequence>
<gene>
    <name evidence="1" type="ORF">PR1_114</name>
</gene>